<dbReference type="GO" id="GO:0003723">
    <property type="term" value="F:RNA binding"/>
    <property type="evidence" value="ECO:0007669"/>
    <property type="project" value="InterPro"/>
</dbReference>
<proteinExistence type="predicted"/>
<gene>
    <name evidence="3" type="ORF">HU200_026114</name>
</gene>
<dbReference type="InterPro" id="IPR002885">
    <property type="entry name" value="PPR_rpt"/>
</dbReference>
<evidence type="ECO:0008006" key="5">
    <source>
        <dbReference type="Google" id="ProtNLM"/>
    </source>
</evidence>
<dbReference type="InterPro" id="IPR046960">
    <property type="entry name" value="PPR_At4g14850-like_plant"/>
</dbReference>
<dbReference type="Gene3D" id="1.25.40.10">
    <property type="entry name" value="Tetratricopeptide repeat domain"/>
    <property type="match status" value="1"/>
</dbReference>
<sequence length="233" mass="26313">MRLGRESAACTYPSRGFDSLVSVLNAYMECGCLEVGWCVFIWIGRRRNVVSWNSLISGYGMHDFGLSWACSHAGLVEEGNKIFESMGEYNVTPRAEHYISHGDLLGHAGHLDEAVQLIQSMRIEPTPEVWVSLLGVHGHVEYAEMVEELKGEFVTQMKSEGYVPYIGFVLYDIEKEMERILLGHSEKLAHILRYYVIIVRIILAAWNEEKVIKERSSAIGSKQLFDCGGSFCL</sequence>
<dbReference type="EMBL" id="JACEFO010001719">
    <property type="protein sequence ID" value="KAF8717006.1"/>
    <property type="molecule type" value="Genomic_DNA"/>
</dbReference>
<name>A0A835EXH8_9POAL</name>
<reference evidence="3" key="1">
    <citation type="submission" date="2020-07" db="EMBL/GenBank/DDBJ databases">
        <title>Genome sequence and genetic diversity analysis of an under-domesticated orphan crop, white fonio (Digitaria exilis).</title>
        <authorList>
            <person name="Bennetzen J.L."/>
            <person name="Chen S."/>
            <person name="Ma X."/>
            <person name="Wang X."/>
            <person name="Yssel A.E.J."/>
            <person name="Chaluvadi S.R."/>
            <person name="Johnson M."/>
            <person name="Gangashetty P."/>
            <person name="Hamidou F."/>
            <person name="Sanogo M.D."/>
            <person name="Zwaenepoel A."/>
            <person name="Wallace J."/>
            <person name="Van De Peer Y."/>
            <person name="Van Deynze A."/>
        </authorList>
    </citation>
    <scope>NUCLEOTIDE SEQUENCE</scope>
    <source>
        <tissue evidence="3">Leaves</tissue>
    </source>
</reference>
<dbReference type="AlphaFoldDB" id="A0A835EXH8"/>
<keyword evidence="4" id="KW-1185">Reference proteome</keyword>
<comment type="caution">
    <text evidence="3">The sequence shown here is derived from an EMBL/GenBank/DDBJ whole genome shotgun (WGS) entry which is preliminary data.</text>
</comment>
<dbReference type="Pfam" id="PF01535">
    <property type="entry name" value="PPR"/>
    <property type="match status" value="2"/>
</dbReference>
<protein>
    <recommendedName>
        <fullName evidence="5">Pentatricopeptide repeat-containing protein</fullName>
    </recommendedName>
</protein>
<dbReference type="PANTHER" id="PTHR47926:SF482">
    <property type="entry name" value="PENTATRICOPEPTIDE REPEAT-CONTAINING PROTEIN CHLOROPLASTIC"/>
    <property type="match status" value="1"/>
</dbReference>
<dbReference type="InterPro" id="IPR011990">
    <property type="entry name" value="TPR-like_helical_dom_sf"/>
</dbReference>
<dbReference type="OrthoDB" id="185373at2759"/>
<dbReference type="GO" id="GO:0009451">
    <property type="term" value="P:RNA modification"/>
    <property type="evidence" value="ECO:0007669"/>
    <property type="project" value="InterPro"/>
</dbReference>
<evidence type="ECO:0000256" key="1">
    <source>
        <dbReference type="ARBA" id="ARBA00022737"/>
    </source>
</evidence>
<keyword evidence="2" id="KW-0809">Transit peptide</keyword>
<dbReference type="PANTHER" id="PTHR47926">
    <property type="entry name" value="PENTATRICOPEPTIDE REPEAT-CONTAINING PROTEIN"/>
    <property type="match status" value="1"/>
</dbReference>
<dbReference type="Proteomes" id="UP000636709">
    <property type="component" value="Unassembled WGS sequence"/>
</dbReference>
<accession>A0A835EXH8</accession>
<evidence type="ECO:0000256" key="2">
    <source>
        <dbReference type="ARBA" id="ARBA00022946"/>
    </source>
</evidence>
<organism evidence="3 4">
    <name type="scientific">Digitaria exilis</name>
    <dbReference type="NCBI Taxonomy" id="1010633"/>
    <lineage>
        <taxon>Eukaryota</taxon>
        <taxon>Viridiplantae</taxon>
        <taxon>Streptophyta</taxon>
        <taxon>Embryophyta</taxon>
        <taxon>Tracheophyta</taxon>
        <taxon>Spermatophyta</taxon>
        <taxon>Magnoliopsida</taxon>
        <taxon>Liliopsida</taxon>
        <taxon>Poales</taxon>
        <taxon>Poaceae</taxon>
        <taxon>PACMAD clade</taxon>
        <taxon>Panicoideae</taxon>
        <taxon>Panicodae</taxon>
        <taxon>Paniceae</taxon>
        <taxon>Anthephorinae</taxon>
        <taxon>Digitaria</taxon>
    </lineage>
</organism>
<evidence type="ECO:0000313" key="4">
    <source>
        <dbReference type="Proteomes" id="UP000636709"/>
    </source>
</evidence>
<keyword evidence="1" id="KW-0677">Repeat</keyword>
<evidence type="ECO:0000313" key="3">
    <source>
        <dbReference type="EMBL" id="KAF8717006.1"/>
    </source>
</evidence>